<reference evidence="5" key="1">
    <citation type="submission" date="2023-07" db="EMBL/GenBank/DDBJ databases">
        <authorList>
            <consortium name="CYATHOMIX"/>
        </authorList>
    </citation>
    <scope>NUCLEOTIDE SEQUENCE</scope>
    <source>
        <strain evidence="5">N/A</strain>
    </source>
</reference>
<dbReference type="SUPFAM" id="SSF46458">
    <property type="entry name" value="Globin-like"/>
    <property type="match status" value="1"/>
</dbReference>
<keyword evidence="6" id="KW-1185">Reference proteome</keyword>
<evidence type="ECO:0000313" key="5">
    <source>
        <dbReference type="EMBL" id="CAJ0608217.1"/>
    </source>
</evidence>
<dbReference type="EMBL" id="CATQJL010000316">
    <property type="protein sequence ID" value="CAJ0608217.1"/>
    <property type="molecule type" value="Genomic_DNA"/>
</dbReference>
<comment type="caution">
    <text evidence="5">The sequence shown here is derived from an EMBL/GenBank/DDBJ whole genome shotgun (WGS) entry which is preliminary data.</text>
</comment>
<dbReference type="InterPro" id="IPR009050">
    <property type="entry name" value="Globin-like_sf"/>
</dbReference>
<dbReference type="CDD" id="cd01040">
    <property type="entry name" value="Mb-like"/>
    <property type="match status" value="1"/>
</dbReference>
<dbReference type="Proteomes" id="UP001176961">
    <property type="component" value="Unassembled WGS sequence"/>
</dbReference>
<dbReference type="GO" id="GO:0019825">
    <property type="term" value="F:oxygen binding"/>
    <property type="evidence" value="ECO:0007669"/>
    <property type="project" value="InterPro"/>
</dbReference>
<accession>A0AA36HDJ7</accession>
<sequence>MTMMESRISRCRPSSHREMTRHQYVMERNRAYANTLRPPDMLSLTVPSTPRTARSLSPSPVRQNMHLMRTGSERDSMRERSGSISAARAMIPMCPSLMPSQVSAIRKSWRHINTKGLITVLSRCFQRLESSCPVAQACFSSQSPSPSNAQSPVRTVADHARFLLNLLDRIIDAEQDLEEIREIGARHVPLKHECGLGAAELDRFQEIFVEVLLKQDGIRQSKEASRAWRILICAIVDLFRDGFETQLRQFRRKHSFNAHTEYFENIERRASLCPYRKASLNVDPRLDTCTKKLSQLNV</sequence>
<dbReference type="GO" id="GO:0020037">
    <property type="term" value="F:heme binding"/>
    <property type="evidence" value="ECO:0007669"/>
    <property type="project" value="InterPro"/>
</dbReference>
<keyword evidence="2" id="KW-0479">Metal-binding</keyword>
<evidence type="ECO:0000259" key="4">
    <source>
        <dbReference type="PROSITE" id="PS01033"/>
    </source>
</evidence>
<feature type="domain" description="Globin" evidence="4">
    <location>
        <begin position="96"/>
        <end position="244"/>
    </location>
</feature>
<dbReference type="InterPro" id="IPR000971">
    <property type="entry name" value="Globin"/>
</dbReference>
<dbReference type="Gene3D" id="1.10.490.10">
    <property type="entry name" value="Globins"/>
    <property type="match status" value="1"/>
</dbReference>
<evidence type="ECO:0000313" key="6">
    <source>
        <dbReference type="Proteomes" id="UP001176961"/>
    </source>
</evidence>
<evidence type="ECO:0000256" key="1">
    <source>
        <dbReference type="ARBA" id="ARBA00022617"/>
    </source>
</evidence>
<dbReference type="GO" id="GO:0046872">
    <property type="term" value="F:metal ion binding"/>
    <property type="evidence" value="ECO:0007669"/>
    <property type="project" value="UniProtKB-KW"/>
</dbReference>
<gene>
    <name evidence="5" type="ORF">CYNAS_LOCUS20200</name>
</gene>
<proteinExistence type="predicted"/>
<dbReference type="PROSITE" id="PS01033">
    <property type="entry name" value="GLOBIN"/>
    <property type="match status" value="1"/>
</dbReference>
<dbReference type="PANTHER" id="PTHR46458">
    <property type="entry name" value="BLR2807 PROTEIN"/>
    <property type="match status" value="1"/>
</dbReference>
<evidence type="ECO:0000256" key="2">
    <source>
        <dbReference type="ARBA" id="ARBA00022723"/>
    </source>
</evidence>
<name>A0AA36HDJ7_CYLNA</name>
<evidence type="ECO:0000256" key="3">
    <source>
        <dbReference type="ARBA" id="ARBA00023004"/>
    </source>
</evidence>
<dbReference type="PANTHER" id="PTHR46458:SF17">
    <property type="entry name" value="GLOBIN FAMILY PROFILE DOMAIN-CONTAINING PROTEIN"/>
    <property type="match status" value="1"/>
</dbReference>
<dbReference type="InterPro" id="IPR012292">
    <property type="entry name" value="Globin/Proto"/>
</dbReference>
<protein>
    <recommendedName>
        <fullName evidence="4">Globin domain-containing protein</fullName>
    </recommendedName>
</protein>
<organism evidence="5 6">
    <name type="scientific">Cylicocyclus nassatus</name>
    <name type="common">Nematode worm</name>
    <dbReference type="NCBI Taxonomy" id="53992"/>
    <lineage>
        <taxon>Eukaryota</taxon>
        <taxon>Metazoa</taxon>
        <taxon>Ecdysozoa</taxon>
        <taxon>Nematoda</taxon>
        <taxon>Chromadorea</taxon>
        <taxon>Rhabditida</taxon>
        <taxon>Rhabditina</taxon>
        <taxon>Rhabditomorpha</taxon>
        <taxon>Strongyloidea</taxon>
        <taxon>Strongylidae</taxon>
        <taxon>Cylicocyclus</taxon>
    </lineage>
</organism>
<keyword evidence="3" id="KW-0408">Iron</keyword>
<dbReference type="InterPro" id="IPR050532">
    <property type="entry name" value="Globin-like_OT"/>
</dbReference>
<keyword evidence="1" id="KW-0349">Heme</keyword>
<dbReference type="InterPro" id="IPR044399">
    <property type="entry name" value="Mb-like_M"/>
</dbReference>
<dbReference type="AlphaFoldDB" id="A0AA36HDJ7"/>